<dbReference type="STRING" id="4558.A0A1Z5R655"/>
<keyword evidence="6" id="KW-1185">Reference proteome</keyword>
<evidence type="ECO:0000256" key="3">
    <source>
        <dbReference type="ARBA" id="ARBA00022691"/>
    </source>
</evidence>
<dbReference type="Proteomes" id="UP000000768">
    <property type="component" value="Chromosome 8"/>
</dbReference>
<reference evidence="5 6" key="1">
    <citation type="journal article" date="2009" name="Nature">
        <title>The Sorghum bicolor genome and the diversification of grasses.</title>
        <authorList>
            <person name="Paterson A.H."/>
            <person name="Bowers J.E."/>
            <person name="Bruggmann R."/>
            <person name="Dubchak I."/>
            <person name="Grimwood J."/>
            <person name="Gundlach H."/>
            <person name="Haberer G."/>
            <person name="Hellsten U."/>
            <person name="Mitros T."/>
            <person name="Poliakov A."/>
            <person name="Schmutz J."/>
            <person name="Spannagl M."/>
            <person name="Tang H."/>
            <person name="Wang X."/>
            <person name="Wicker T."/>
            <person name="Bharti A.K."/>
            <person name="Chapman J."/>
            <person name="Feltus F.A."/>
            <person name="Gowik U."/>
            <person name="Grigoriev I.V."/>
            <person name="Lyons E."/>
            <person name="Maher C.A."/>
            <person name="Martis M."/>
            <person name="Narechania A."/>
            <person name="Otillar R.P."/>
            <person name="Penning B.W."/>
            <person name="Salamov A.A."/>
            <person name="Wang Y."/>
            <person name="Zhang L."/>
            <person name="Carpita N.C."/>
            <person name="Freeling M."/>
            <person name="Gingle A.R."/>
            <person name="Hash C.T."/>
            <person name="Keller B."/>
            <person name="Klein P."/>
            <person name="Kresovich S."/>
            <person name="McCann M.C."/>
            <person name="Ming R."/>
            <person name="Peterson D.G."/>
            <person name="Mehboob-ur-Rahman"/>
            <person name="Ware D."/>
            <person name="Westhoff P."/>
            <person name="Mayer K.F."/>
            <person name="Messing J."/>
            <person name="Rokhsar D.S."/>
        </authorList>
    </citation>
    <scope>NUCLEOTIDE SEQUENCE [LARGE SCALE GENOMIC DNA]</scope>
    <source>
        <strain evidence="6">cv. BTx623</strain>
    </source>
</reference>
<dbReference type="eggNOG" id="KOG3178">
    <property type="taxonomic scope" value="Eukaryota"/>
</dbReference>
<dbReference type="SUPFAM" id="SSF53335">
    <property type="entry name" value="S-adenosyl-L-methionine-dependent methyltransferases"/>
    <property type="match status" value="1"/>
</dbReference>
<dbReference type="PROSITE" id="PS51683">
    <property type="entry name" value="SAM_OMT_II"/>
    <property type="match status" value="1"/>
</dbReference>
<dbReference type="GO" id="GO:0008757">
    <property type="term" value="F:S-adenosylmethionine-dependent methyltransferase activity"/>
    <property type="evidence" value="ECO:0000318"/>
    <property type="project" value="GO_Central"/>
</dbReference>
<protein>
    <recommendedName>
        <fullName evidence="4">O-methyltransferase C-terminal domain-containing protein</fullName>
    </recommendedName>
</protein>
<keyword evidence="1" id="KW-0489">Methyltransferase</keyword>
<dbReference type="GO" id="GO:0032259">
    <property type="term" value="P:methylation"/>
    <property type="evidence" value="ECO:0000318"/>
    <property type="project" value="GO_Central"/>
</dbReference>
<dbReference type="InterPro" id="IPR001077">
    <property type="entry name" value="COMT_C"/>
</dbReference>
<feature type="domain" description="O-methyltransferase C-terminal" evidence="4">
    <location>
        <begin position="2"/>
        <end position="137"/>
    </location>
</feature>
<keyword evidence="3" id="KW-0949">S-adenosyl-L-methionine</keyword>
<dbReference type="InParanoid" id="A0A1Z5R655"/>
<gene>
    <name evidence="5" type="ORF">SORBI_3008G061401</name>
</gene>
<evidence type="ECO:0000259" key="4">
    <source>
        <dbReference type="Pfam" id="PF00891"/>
    </source>
</evidence>
<evidence type="ECO:0000256" key="2">
    <source>
        <dbReference type="ARBA" id="ARBA00022679"/>
    </source>
</evidence>
<dbReference type="PANTHER" id="PTHR11746">
    <property type="entry name" value="O-METHYLTRANSFERASE"/>
    <property type="match status" value="1"/>
</dbReference>
<organism evidence="5 6">
    <name type="scientific">Sorghum bicolor</name>
    <name type="common">Sorghum</name>
    <name type="synonym">Sorghum vulgare</name>
    <dbReference type="NCBI Taxonomy" id="4558"/>
    <lineage>
        <taxon>Eukaryota</taxon>
        <taxon>Viridiplantae</taxon>
        <taxon>Streptophyta</taxon>
        <taxon>Embryophyta</taxon>
        <taxon>Tracheophyta</taxon>
        <taxon>Spermatophyta</taxon>
        <taxon>Magnoliopsida</taxon>
        <taxon>Liliopsida</taxon>
        <taxon>Poales</taxon>
        <taxon>Poaceae</taxon>
        <taxon>PACMAD clade</taxon>
        <taxon>Panicoideae</taxon>
        <taxon>Andropogonodae</taxon>
        <taxon>Andropogoneae</taxon>
        <taxon>Sorghinae</taxon>
        <taxon>Sorghum</taxon>
    </lineage>
</organism>
<evidence type="ECO:0000313" key="5">
    <source>
        <dbReference type="EMBL" id="OQU78856.1"/>
    </source>
</evidence>
<evidence type="ECO:0000256" key="1">
    <source>
        <dbReference type="ARBA" id="ARBA00022603"/>
    </source>
</evidence>
<dbReference type="InterPro" id="IPR016461">
    <property type="entry name" value="COMT-like"/>
</dbReference>
<evidence type="ECO:0000313" key="6">
    <source>
        <dbReference type="Proteomes" id="UP000000768"/>
    </source>
</evidence>
<reference evidence="6" key="2">
    <citation type="journal article" date="2018" name="Plant J.">
        <title>The Sorghum bicolor reference genome: improved assembly, gene annotations, a transcriptome atlas, and signatures of genome organization.</title>
        <authorList>
            <person name="McCormick R.F."/>
            <person name="Truong S.K."/>
            <person name="Sreedasyam A."/>
            <person name="Jenkins J."/>
            <person name="Shu S."/>
            <person name="Sims D."/>
            <person name="Kennedy M."/>
            <person name="Amirebrahimi M."/>
            <person name="Weers B.D."/>
            <person name="McKinley B."/>
            <person name="Mattison A."/>
            <person name="Morishige D.T."/>
            <person name="Grimwood J."/>
            <person name="Schmutz J."/>
            <person name="Mullet J.E."/>
        </authorList>
    </citation>
    <scope>NUCLEOTIDE SEQUENCE [LARGE SCALE GENOMIC DNA]</scope>
    <source>
        <strain evidence="6">cv. BTx623</strain>
    </source>
</reference>
<dbReference type="InterPro" id="IPR029063">
    <property type="entry name" value="SAM-dependent_MTases_sf"/>
</dbReference>
<dbReference type="AlphaFoldDB" id="A0A1Z5R655"/>
<dbReference type="Gene3D" id="3.40.50.150">
    <property type="entry name" value="Vaccinia Virus protein VP39"/>
    <property type="match status" value="1"/>
</dbReference>
<dbReference type="OMA" id="FIFHDWG"/>
<name>A0A1Z5R655_SORBI</name>
<accession>A0A1Z5R655</accession>
<dbReference type="Gramene" id="OQU78856">
    <property type="protein sequence ID" value="OQU78856"/>
    <property type="gene ID" value="SORBI_3008G061401"/>
</dbReference>
<dbReference type="EMBL" id="CM000767">
    <property type="protein sequence ID" value="OQU78856.1"/>
    <property type="molecule type" value="Genomic_DNA"/>
</dbReference>
<proteinExistence type="predicted"/>
<dbReference type="Pfam" id="PF00891">
    <property type="entry name" value="Methyltransf_2"/>
    <property type="match status" value="1"/>
</dbReference>
<keyword evidence="2" id="KW-0808">Transferase</keyword>
<sequence>MAKAIAKAFPHVRCSVLDLPQVVDGNGMLGGEGEGTVEFIAGDMMVFIPPADAVLLKFIFHDWGDEDCVRILKQCKEAISTREPKGKVIIIDTVIGSASKRIFEEAQLLMDLNMMVLVPGKERDEKKWSKMFIDAGFTKYKICPILEPRSLIEVYL</sequence>
<dbReference type="GO" id="GO:0008171">
    <property type="term" value="F:O-methyltransferase activity"/>
    <property type="evidence" value="ECO:0000318"/>
    <property type="project" value="GO_Central"/>
</dbReference>